<keyword evidence="1" id="KW-0479">Metal-binding</keyword>
<keyword evidence="5" id="KW-1185">Reference proteome</keyword>
<dbReference type="PANTHER" id="PTHR45833">
    <property type="entry name" value="METHIONINE SYNTHASE"/>
    <property type="match status" value="1"/>
</dbReference>
<dbReference type="InterPro" id="IPR036724">
    <property type="entry name" value="Cobalamin-bd_sf"/>
</dbReference>
<dbReference type="PROSITE" id="PS51332">
    <property type="entry name" value="B12_BINDING"/>
    <property type="match status" value="1"/>
</dbReference>
<dbReference type="Gene3D" id="1.10.1240.10">
    <property type="entry name" value="Methionine synthase domain"/>
    <property type="match status" value="1"/>
</dbReference>
<gene>
    <name evidence="4" type="ORF">J2S63_001711</name>
</gene>
<reference evidence="4 5" key="1">
    <citation type="submission" date="2023-07" db="EMBL/GenBank/DDBJ databases">
        <title>Sequencing the genomes of 1000 actinobacteria strains.</title>
        <authorList>
            <person name="Klenk H.-P."/>
        </authorList>
    </citation>
    <scope>NUCLEOTIDE SEQUENCE [LARGE SCALE GENOMIC DNA]</scope>
    <source>
        <strain evidence="4 5">DSM 19426</strain>
    </source>
</reference>
<sequence>MTSRAEWTSWALARLALSPAQVADRVVRLTGLPDSARAREVVELHLCALDVSLEVGAPDLLVPQLLWETHRWAQVDPPSGGPGVGAAVAFVLGEHLDELTVLSVVRHVEAAEAAAAAVVRRTPSRHEREGLAALSGDAADYLAHAIAGRHDEAIALVEALAGAGWSVHDVLLGLIAPAQEELGRLWERGALSVAQEHMATAVTHLAMYALYPRLAGRAQLGLSLVAATPPGDLHSVGLRMVTDLLQQRGWDVRYVGTSCPVDDVLAAAVEVDASLLLLGASMTCHLPGLRDAVGRVRADPRCDGLTVLVGGRPFREVSGLGRWVGADLTAGDANDALAAVDGLLDPEVVSRP</sequence>
<comment type="caution">
    <text evidence="4">The sequence shown here is derived from an EMBL/GenBank/DDBJ whole genome shotgun (WGS) entry which is preliminary data.</text>
</comment>
<dbReference type="InterPro" id="IPR036594">
    <property type="entry name" value="Meth_synthase_dom"/>
</dbReference>
<evidence type="ECO:0000256" key="2">
    <source>
        <dbReference type="ARBA" id="ARBA00023285"/>
    </source>
</evidence>
<dbReference type="InterPro" id="IPR050554">
    <property type="entry name" value="Met_Synthase/Corrinoid"/>
</dbReference>
<evidence type="ECO:0000313" key="5">
    <source>
        <dbReference type="Proteomes" id="UP001183648"/>
    </source>
</evidence>
<feature type="domain" description="B12-binding" evidence="3">
    <location>
        <begin position="221"/>
        <end position="352"/>
    </location>
</feature>
<organism evidence="4 5">
    <name type="scientific">Nocardioides marmoribigeumensis</name>
    <dbReference type="NCBI Taxonomy" id="433649"/>
    <lineage>
        <taxon>Bacteria</taxon>
        <taxon>Bacillati</taxon>
        <taxon>Actinomycetota</taxon>
        <taxon>Actinomycetes</taxon>
        <taxon>Propionibacteriales</taxon>
        <taxon>Nocardioidaceae</taxon>
        <taxon>Nocardioides</taxon>
    </lineage>
</organism>
<accession>A0ABU2BWH6</accession>
<dbReference type="InterPro" id="IPR003759">
    <property type="entry name" value="Cbl-bd_cap"/>
</dbReference>
<evidence type="ECO:0000256" key="1">
    <source>
        <dbReference type="ARBA" id="ARBA00022723"/>
    </source>
</evidence>
<proteinExistence type="predicted"/>
<dbReference type="SUPFAM" id="SSF52242">
    <property type="entry name" value="Cobalamin (vitamin B12)-binding domain"/>
    <property type="match status" value="1"/>
</dbReference>
<dbReference type="Proteomes" id="UP001183648">
    <property type="component" value="Unassembled WGS sequence"/>
</dbReference>
<dbReference type="Pfam" id="PF02310">
    <property type="entry name" value="B12-binding"/>
    <property type="match status" value="1"/>
</dbReference>
<dbReference type="PANTHER" id="PTHR45833:SF1">
    <property type="entry name" value="METHIONINE SYNTHASE"/>
    <property type="match status" value="1"/>
</dbReference>
<dbReference type="RefSeq" id="WP_310301275.1">
    <property type="nucleotide sequence ID" value="NZ_BAAAPS010000008.1"/>
</dbReference>
<evidence type="ECO:0000313" key="4">
    <source>
        <dbReference type="EMBL" id="MDR7362158.1"/>
    </source>
</evidence>
<dbReference type="Pfam" id="PF02607">
    <property type="entry name" value="B12-binding_2"/>
    <property type="match status" value="1"/>
</dbReference>
<protein>
    <submittedName>
        <fullName evidence="4">Methanogenic corrinoid protein MtbC1</fullName>
    </submittedName>
</protein>
<name>A0ABU2BWH6_9ACTN</name>
<dbReference type="Gene3D" id="3.40.50.280">
    <property type="entry name" value="Cobalamin-binding domain"/>
    <property type="match status" value="1"/>
</dbReference>
<dbReference type="InterPro" id="IPR006158">
    <property type="entry name" value="Cobalamin-bd"/>
</dbReference>
<dbReference type="EMBL" id="JAVDYG010000001">
    <property type="protein sequence ID" value="MDR7362158.1"/>
    <property type="molecule type" value="Genomic_DNA"/>
</dbReference>
<keyword evidence="2" id="KW-0170">Cobalt</keyword>
<evidence type="ECO:0000259" key="3">
    <source>
        <dbReference type="PROSITE" id="PS51332"/>
    </source>
</evidence>